<sequence>MKRLFAIGLALLMLVGFSADAIAMSDGDKSAYLEWIKKLGAFNGALAIAPNGCWRARHASNLYSVKKEVLKVCKSECKSNNCEVVDVNGTSTFINEGKGSSSSSSVRTSTNYSPNYYNFFGALSPVRGTKTNTIKPDFIWNCSLEQTMGMVAGPPYQKEVQEFDESLPESIKNSYTMSTYENNTGIKWRLTFHDQEIGFEVVVDVGVRGDKFRNIKLNYDHSDQDTTPGNTFKIWFRALYAPYIGQKFKQDLV</sequence>
<protein>
    <submittedName>
        <fullName evidence="1">Uncharacterized protein</fullName>
    </submittedName>
</protein>
<dbReference type="EMBL" id="UINC01113845">
    <property type="protein sequence ID" value="SVC83732.1"/>
    <property type="molecule type" value="Genomic_DNA"/>
</dbReference>
<feature type="non-terminal residue" evidence="1">
    <location>
        <position position="253"/>
    </location>
</feature>
<proteinExistence type="predicted"/>
<dbReference type="AlphaFoldDB" id="A0A382QGE3"/>
<organism evidence="1">
    <name type="scientific">marine metagenome</name>
    <dbReference type="NCBI Taxonomy" id="408172"/>
    <lineage>
        <taxon>unclassified sequences</taxon>
        <taxon>metagenomes</taxon>
        <taxon>ecological metagenomes</taxon>
    </lineage>
</organism>
<accession>A0A382QGE3</accession>
<reference evidence="1" key="1">
    <citation type="submission" date="2018-05" db="EMBL/GenBank/DDBJ databases">
        <authorList>
            <person name="Lanie J.A."/>
            <person name="Ng W.-L."/>
            <person name="Kazmierczak K.M."/>
            <person name="Andrzejewski T.M."/>
            <person name="Davidsen T.M."/>
            <person name="Wayne K.J."/>
            <person name="Tettelin H."/>
            <person name="Glass J.I."/>
            <person name="Rusch D."/>
            <person name="Podicherti R."/>
            <person name="Tsui H.-C.T."/>
            <person name="Winkler M.E."/>
        </authorList>
    </citation>
    <scope>NUCLEOTIDE SEQUENCE</scope>
</reference>
<evidence type="ECO:0000313" key="1">
    <source>
        <dbReference type="EMBL" id="SVC83732.1"/>
    </source>
</evidence>
<gene>
    <name evidence="1" type="ORF">METZ01_LOCUS336586</name>
</gene>
<name>A0A382QGE3_9ZZZZ</name>